<dbReference type="Pfam" id="PF00348">
    <property type="entry name" value="polyprenyl_synt"/>
    <property type="match status" value="1"/>
</dbReference>
<reference evidence="8 9" key="1">
    <citation type="journal article" date="2020" name="Syst. Appl. Microbiol.">
        <title>Alienimonas chondri sp. nov., a novel planctomycete isolated from the biofilm of the red alga Chondrus crispus.</title>
        <authorList>
            <person name="Vitorino I."/>
            <person name="Albuquerque L."/>
            <person name="Wiegand S."/>
            <person name="Kallscheuer N."/>
            <person name="da Costa M.S."/>
            <person name="Lobo-da-Cunha A."/>
            <person name="Jogler C."/>
            <person name="Lage O.M."/>
        </authorList>
    </citation>
    <scope>NUCLEOTIDE SEQUENCE [LARGE SCALE GENOMIC DNA]</scope>
    <source>
        <strain evidence="8 9">LzC2</strain>
    </source>
</reference>
<evidence type="ECO:0000256" key="2">
    <source>
        <dbReference type="ARBA" id="ARBA00006706"/>
    </source>
</evidence>
<dbReference type="EC" id="2.5.1.84" evidence="8"/>
<dbReference type="GO" id="GO:0052923">
    <property type="term" value="F:all-trans-nonaprenyl-diphosphate synthase (geranyl-diphosphate specific) activity"/>
    <property type="evidence" value="ECO:0007669"/>
    <property type="project" value="UniProtKB-EC"/>
</dbReference>
<dbReference type="InterPro" id="IPR000092">
    <property type="entry name" value="Polyprenyl_synt"/>
</dbReference>
<evidence type="ECO:0000313" key="9">
    <source>
        <dbReference type="Proteomes" id="UP000609651"/>
    </source>
</evidence>
<dbReference type="PANTHER" id="PTHR12001:SF69">
    <property type="entry name" value="ALL TRANS-POLYPRENYL-DIPHOSPHATE SYNTHASE PDSS1"/>
    <property type="match status" value="1"/>
</dbReference>
<dbReference type="InterPro" id="IPR033749">
    <property type="entry name" value="Polyprenyl_synt_CS"/>
</dbReference>
<evidence type="ECO:0000256" key="5">
    <source>
        <dbReference type="ARBA" id="ARBA00022842"/>
    </source>
</evidence>
<name>A0ABX1VBA1_9PLAN</name>
<sequence length="353" mass="37595">MNAAALPPPAPTSVRREASPSRSAANPSETEAQLLAEVVELIGGDLAACERIYADELASAHPAVRDVRDHVARYRGKRLRPILTLLAGAACGEVNDKHRTLAAVVEMVHAATLVHDDVLDGADVRRHVATVHSRWNPRTAVLFGDFLFTHAFHLAATVDAAACRAIGAATNAVCEGELTQIHERGNADLTEAEYFAIVGGKTAALTAVSAELGAVHAGADEATVEALRSYGEDLGVAFQIADDLLDLVGEEGCVGKSLGSDLSEKKLTLPLIRLRDRLPEGESQQLKTLLADPPADARERLLPLLQRTGALESAVATARERAAAAVARLDELPDSDAKRLLVRLARFSVRRTF</sequence>
<comment type="caution">
    <text evidence="8">The sequence shown here is derived from an EMBL/GenBank/DDBJ whole genome shotgun (WGS) entry which is preliminary data.</text>
</comment>
<dbReference type="InterPro" id="IPR008949">
    <property type="entry name" value="Isoprenoid_synthase_dom_sf"/>
</dbReference>
<evidence type="ECO:0000313" key="8">
    <source>
        <dbReference type="EMBL" id="NNJ25390.1"/>
    </source>
</evidence>
<gene>
    <name evidence="8" type="primary">sdsA</name>
    <name evidence="8" type="ORF">LzC2_14600</name>
</gene>
<feature type="compositionally biased region" description="Polar residues" evidence="7">
    <location>
        <begin position="20"/>
        <end position="29"/>
    </location>
</feature>
<evidence type="ECO:0000256" key="4">
    <source>
        <dbReference type="ARBA" id="ARBA00022723"/>
    </source>
</evidence>
<protein>
    <submittedName>
        <fullName evidence="8">All-trans-nonaprenyl-diphosphate synthase (Geranyl-diphosphate specific)</fullName>
        <ecNumber evidence="8">2.5.1.84</ecNumber>
    </submittedName>
</protein>
<dbReference type="Gene3D" id="1.10.600.10">
    <property type="entry name" value="Farnesyl Diphosphate Synthase"/>
    <property type="match status" value="1"/>
</dbReference>
<keyword evidence="5" id="KW-0460">Magnesium</keyword>
<dbReference type="PROSITE" id="PS00444">
    <property type="entry name" value="POLYPRENYL_SYNTHASE_2"/>
    <property type="match status" value="1"/>
</dbReference>
<keyword evidence="9" id="KW-1185">Reference proteome</keyword>
<dbReference type="Proteomes" id="UP000609651">
    <property type="component" value="Unassembled WGS sequence"/>
</dbReference>
<dbReference type="EMBL" id="WTPX01000034">
    <property type="protein sequence ID" value="NNJ25390.1"/>
    <property type="molecule type" value="Genomic_DNA"/>
</dbReference>
<dbReference type="CDD" id="cd00685">
    <property type="entry name" value="Trans_IPPS_HT"/>
    <property type="match status" value="1"/>
</dbReference>
<feature type="region of interest" description="Disordered" evidence="7">
    <location>
        <begin position="1"/>
        <end position="29"/>
    </location>
</feature>
<comment type="similarity">
    <text evidence="2 6">Belongs to the FPP/GGPP synthase family.</text>
</comment>
<accession>A0ABX1VBA1</accession>
<proteinExistence type="inferred from homology"/>
<dbReference type="PANTHER" id="PTHR12001">
    <property type="entry name" value="GERANYLGERANYL PYROPHOSPHATE SYNTHASE"/>
    <property type="match status" value="1"/>
</dbReference>
<dbReference type="SUPFAM" id="SSF48576">
    <property type="entry name" value="Terpenoid synthases"/>
    <property type="match status" value="1"/>
</dbReference>
<dbReference type="PROSITE" id="PS00723">
    <property type="entry name" value="POLYPRENYL_SYNTHASE_1"/>
    <property type="match status" value="1"/>
</dbReference>
<keyword evidence="4" id="KW-0479">Metal-binding</keyword>
<evidence type="ECO:0000256" key="6">
    <source>
        <dbReference type="RuleBase" id="RU004466"/>
    </source>
</evidence>
<evidence type="ECO:0000256" key="1">
    <source>
        <dbReference type="ARBA" id="ARBA00001946"/>
    </source>
</evidence>
<organism evidence="8 9">
    <name type="scientific">Alienimonas chondri</name>
    <dbReference type="NCBI Taxonomy" id="2681879"/>
    <lineage>
        <taxon>Bacteria</taxon>
        <taxon>Pseudomonadati</taxon>
        <taxon>Planctomycetota</taxon>
        <taxon>Planctomycetia</taxon>
        <taxon>Planctomycetales</taxon>
        <taxon>Planctomycetaceae</taxon>
        <taxon>Alienimonas</taxon>
    </lineage>
</organism>
<feature type="compositionally biased region" description="Pro residues" evidence="7">
    <location>
        <begin position="1"/>
        <end position="11"/>
    </location>
</feature>
<dbReference type="SFLD" id="SFLDS00005">
    <property type="entry name" value="Isoprenoid_Synthase_Type_I"/>
    <property type="match status" value="1"/>
</dbReference>
<comment type="cofactor">
    <cofactor evidence="1">
        <name>Mg(2+)</name>
        <dbReference type="ChEBI" id="CHEBI:18420"/>
    </cofactor>
</comment>
<evidence type="ECO:0000256" key="3">
    <source>
        <dbReference type="ARBA" id="ARBA00022679"/>
    </source>
</evidence>
<evidence type="ECO:0000256" key="7">
    <source>
        <dbReference type="SAM" id="MobiDB-lite"/>
    </source>
</evidence>
<dbReference type="RefSeq" id="WP_171185347.1">
    <property type="nucleotide sequence ID" value="NZ_WTPX01000034.1"/>
</dbReference>
<keyword evidence="3 6" id="KW-0808">Transferase</keyword>